<evidence type="ECO:0000256" key="1">
    <source>
        <dbReference type="ARBA" id="ARBA00004903"/>
    </source>
</evidence>
<keyword evidence="4 8" id="KW-0554">One-carbon metabolism</keyword>
<dbReference type="EMBL" id="JAPDPI010000024">
    <property type="protein sequence ID" value="MCW3806447.1"/>
    <property type="molecule type" value="Genomic_DNA"/>
</dbReference>
<evidence type="ECO:0000256" key="2">
    <source>
        <dbReference type="ARBA" id="ARBA00009539"/>
    </source>
</evidence>
<comment type="pathway">
    <text evidence="1 8">Cofactor biosynthesis; tetrahydrofolate biosynthesis; 5,6,7,8-tetrahydrofolate from 7,8-dihydrofolate: step 1/1.</text>
</comment>
<evidence type="ECO:0000256" key="6">
    <source>
        <dbReference type="ARBA" id="ARBA00023002"/>
    </source>
</evidence>
<keyword evidence="6 8" id="KW-0560">Oxidoreductase</keyword>
<dbReference type="GO" id="GO:0005829">
    <property type="term" value="C:cytosol"/>
    <property type="evidence" value="ECO:0007669"/>
    <property type="project" value="TreeGrafter"/>
</dbReference>
<organism evidence="10 11">
    <name type="scientific">Plebeiibacterium marinum</name>
    <dbReference type="NCBI Taxonomy" id="2992111"/>
    <lineage>
        <taxon>Bacteria</taxon>
        <taxon>Pseudomonadati</taxon>
        <taxon>Bacteroidota</taxon>
        <taxon>Bacteroidia</taxon>
        <taxon>Marinilabiliales</taxon>
        <taxon>Marinilabiliaceae</taxon>
        <taxon>Plebeiibacterium</taxon>
    </lineage>
</organism>
<keyword evidence="5 8" id="KW-0521">NADP</keyword>
<comment type="function">
    <text evidence="7 8">Key enzyme in folate metabolism. Catalyzes an essential reaction for de novo glycine and purine synthesis, and for DNA precursor synthesis.</text>
</comment>
<protein>
    <recommendedName>
        <fullName evidence="3 8">Dihydrofolate reductase</fullName>
        <ecNumber evidence="3 8">1.5.1.3</ecNumber>
    </recommendedName>
</protein>
<dbReference type="InterPro" id="IPR024072">
    <property type="entry name" value="DHFR-like_dom_sf"/>
</dbReference>
<dbReference type="GO" id="GO:0046655">
    <property type="term" value="P:folic acid metabolic process"/>
    <property type="evidence" value="ECO:0007669"/>
    <property type="project" value="TreeGrafter"/>
</dbReference>
<evidence type="ECO:0000313" key="10">
    <source>
        <dbReference type="EMBL" id="MCW3806447.1"/>
    </source>
</evidence>
<dbReference type="RefSeq" id="WP_301199895.1">
    <property type="nucleotide sequence ID" value="NZ_JAPDPI010000024.1"/>
</dbReference>
<comment type="caution">
    <text evidence="10">The sequence shown here is derived from an EMBL/GenBank/DDBJ whole genome shotgun (WGS) entry which is preliminary data.</text>
</comment>
<evidence type="ECO:0000256" key="5">
    <source>
        <dbReference type="ARBA" id="ARBA00022857"/>
    </source>
</evidence>
<evidence type="ECO:0000256" key="4">
    <source>
        <dbReference type="ARBA" id="ARBA00022563"/>
    </source>
</evidence>
<accession>A0AAE3MG86</accession>
<gene>
    <name evidence="10" type="ORF">OM074_12500</name>
</gene>
<evidence type="ECO:0000256" key="8">
    <source>
        <dbReference type="PIRNR" id="PIRNR000194"/>
    </source>
</evidence>
<dbReference type="PANTHER" id="PTHR48069:SF3">
    <property type="entry name" value="DIHYDROFOLATE REDUCTASE"/>
    <property type="match status" value="1"/>
</dbReference>
<dbReference type="GO" id="GO:0006730">
    <property type="term" value="P:one-carbon metabolic process"/>
    <property type="evidence" value="ECO:0007669"/>
    <property type="project" value="UniProtKB-KW"/>
</dbReference>
<dbReference type="Pfam" id="PF00186">
    <property type="entry name" value="DHFR_1"/>
    <property type="match status" value="1"/>
</dbReference>
<dbReference type="GO" id="GO:0070401">
    <property type="term" value="F:NADP+ binding"/>
    <property type="evidence" value="ECO:0007669"/>
    <property type="project" value="UniProtKB-ARBA"/>
</dbReference>
<dbReference type="EC" id="1.5.1.3" evidence="3 8"/>
<comment type="similarity">
    <text evidence="2 8">Belongs to the dihydrofolate reductase family.</text>
</comment>
<sequence>MTEFSIIVAIAKLNAIGQNNDLLTYISNDLKRFKALTSGHTIIMGRKTFDSLPNGALPKRRNIVISRNQDLKLEGAEVVNSPEAAVELCKNDGEVFIIGGATIYEAFLPLATRLYTTQIDCFFNEADTFFPEINMDEWEEVYKEEVTDDNQNDFNYTFIDLKRKNKV</sequence>
<evidence type="ECO:0000256" key="3">
    <source>
        <dbReference type="ARBA" id="ARBA00012856"/>
    </source>
</evidence>
<dbReference type="CDD" id="cd00209">
    <property type="entry name" value="DHFR"/>
    <property type="match status" value="1"/>
</dbReference>
<dbReference type="AlphaFoldDB" id="A0AAE3MG86"/>
<dbReference type="FunFam" id="3.40.430.10:FF:000001">
    <property type="entry name" value="Dihydrofolate reductase"/>
    <property type="match status" value="1"/>
</dbReference>
<evidence type="ECO:0000259" key="9">
    <source>
        <dbReference type="PROSITE" id="PS51330"/>
    </source>
</evidence>
<dbReference type="GO" id="GO:0004146">
    <property type="term" value="F:dihydrofolate reductase activity"/>
    <property type="evidence" value="ECO:0007669"/>
    <property type="project" value="UniProtKB-EC"/>
</dbReference>
<comment type="catalytic activity">
    <reaction evidence="8">
        <text>(6S)-5,6,7,8-tetrahydrofolate + NADP(+) = 7,8-dihydrofolate + NADPH + H(+)</text>
        <dbReference type="Rhea" id="RHEA:15009"/>
        <dbReference type="ChEBI" id="CHEBI:15378"/>
        <dbReference type="ChEBI" id="CHEBI:57451"/>
        <dbReference type="ChEBI" id="CHEBI:57453"/>
        <dbReference type="ChEBI" id="CHEBI:57783"/>
        <dbReference type="ChEBI" id="CHEBI:58349"/>
        <dbReference type="EC" id="1.5.1.3"/>
    </reaction>
</comment>
<dbReference type="SUPFAM" id="SSF53597">
    <property type="entry name" value="Dihydrofolate reductase-like"/>
    <property type="match status" value="1"/>
</dbReference>
<dbReference type="Proteomes" id="UP001207408">
    <property type="component" value="Unassembled WGS sequence"/>
</dbReference>
<evidence type="ECO:0000313" key="11">
    <source>
        <dbReference type="Proteomes" id="UP001207408"/>
    </source>
</evidence>
<keyword evidence="11" id="KW-1185">Reference proteome</keyword>
<name>A0AAE3MG86_9BACT</name>
<evidence type="ECO:0000256" key="7">
    <source>
        <dbReference type="ARBA" id="ARBA00025067"/>
    </source>
</evidence>
<feature type="domain" description="DHFR" evidence="9">
    <location>
        <begin position="3"/>
        <end position="163"/>
    </location>
</feature>
<dbReference type="GO" id="GO:0046654">
    <property type="term" value="P:tetrahydrofolate biosynthetic process"/>
    <property type="evidence" value="ECO:0007669"/>
    <property type="project" value="InterPro"/>
</dbReference>
<dbReference type="GO" id="GO:0046452">
    <property type="term" value="P:dihydrofolate metabolic process"/>
    <property type="evidence" value="ECO:0007669"/>
    <property type="project" value="TreeGrafter"/>
</dbReference>
<dbReference type="InterPro" id="IPR012259">
    <property type="entry name" value="DHFR"/>
</dbReference>
<dbReference type="Gene3D" id="3.40.430.10">
    <property type="entry name" value="Dihydrofolate Reductase, subunit A"/>
    <property type="match status" value="1"/>
</dbReference>
<proteinExistence type="inferred from homology"/>
<dbReference type="PIRSF" id="PIRSF000194">
    <property type="entry name" value="DHFR"/>
    <property type="match status" value="1"/>
</dbReference>
<dbReference type="PROSITE" id="PS51330">
    <property type="entry name" value="DHFR_2"/>
    <property type="match status" value="1"/>
</dbReference>
<dbReference type="PRINTS" id="PR00070">
    <property type="entry name" value="DHFR"/>
</dbReference>
<reference evidence="10" key="1">
    <citation type="submission" date="2022-10" db="EMBL/GenBank/DDBJ databases">
        <authorList>
            <person name="Yu W.X."/>
        </authorList>
    </citation>
    <scope>NUCLEOTIDE SEQUENCE</scope>
    <source>
        <strain evidence="10">D04</strain>
    </source>
</reference>
<dbReference type="InterPro" id="IPR001796">
    <property type="entry name" value="DHFR_dom"/>
</dbReference>
<dbReference type="PANTHER" id="PTHR48069">
    <property type="entry name" value="DIHYDROFOLATE REDUCTASE"/>
    <property type="match status" value="1"/>
</dbReference>